<feature type="compositionally biased region" description="Basic and acidic residues" evidence="6">
    <location>
        <begin position="98"/>
        <end position="121"/>
    </location>
</feature>
<evidence type="ECO:0000256" key="4">
    <source>
        <dbReference type="ARBA" id="ARBA00022664"/>
    </source>
</evidence>
<dbReference type="InterPro" id="IPR006973">
    <property type="entry name" value="Cwf_Cwc_15"/>
</dbReference>
<keyword evidence="8" id="KW-1185">Reference proteome</keyword>
<keyword evidence="5" id="KW-0508">mRNA splicing</keyword>
<proteinExistence type="inferred from homology"/>
<reference evidence="7 8" key="1">
    <citation type="journal article" date="2012" name="G3 (Bethesda)">
        <title>Pichia sorbitophila, an interspecies yeast hybrid reveals early steps of genome resolution following polyploidization.</title>
        <authorList>
            <person name="Leh Louis V."/>
            <person name="Despons L."/>
            <person name="Friedrich A."/>
            <person name="Martin T."/>
            <person name="Durrens P."/>
            <person name="Casaregola S."/>
            <person name="Neuveglise C."/>
            <person name="Fairhead C."/>
            <person name="Marck C."/>
            <person name="Cruz J.A."/>
            <person name="Straub M.L."/>
            <person name="Kugler V."/>
            <person name="Sacerdot C."/>
            <person name="Uzunov Z."/>
            <person name="Thierry A."/>
            <person name="Weiss S."/>
            <person name="Bleykasten C."/>
            <person name="De Montigny J."/>
            <person name="Jacques N."/>
            <person name="Jung P."/>
            <person name="Lemaire M."/>
            <person name="Mallet S."/>
            <person name="Morel G."/>
            <person name="Richard G.F."/>
            <person name="Sarkar A."/>
            <person name="Savel G."/>
            <person name="Schacherer J."/>
            <person name="Seret M.L."/>
            <person name="Talla E."/>
            <person name="Samson G."/>
            <person name="Jubin C."/>
            <person name="Poulain J."/>
            <person name="Vacherie B."/>
            <person name="Barbe V."/>
            <person name="Pelletier E."/>
            <person name="Sherman D.J."/>
            <person name="Westhof E."/>
            <person name="Weissenbach J."/>
            <person name="Baret P.V."/>
            <person name="Wincker P."/>
            <person name="Gaillardin C."/>
            <person name="Dujon B."/>
            <person name="Souciet J.L."/>
        </authorList>
    </citation>
    <scope>NUCLEOTIDE SEQUENCE [LARGE SCALE GENOMIC DNA]</scope>
    <source>
        <strain evidence="8">ATCC MYA-4447 / BCRC 22081 / CBS 7064 / NBRC 10061 / NRRL Y-12695</strain>
    </source>
</reference>
<dbReference type="HOGENOM" id="CLU_068312_1_0_1"/>
<dbReference type="OrthoDB" id="30179at2759"/>
<evidence type="ECO:0000256" key="1">
    <source>
        <dbReference type="ARBA" id="ARBA00003777"/>
    </source>
</evidence>
<evidence type="ECO:0000256" key="2">
    <source>
        <dbReference type="ARBA" id="ARBA00006644"/>
    </source>
</evidence>
<comment type="similarity">
    <text evidence="2">Belongs to the CWC15 family.</text>
</comment>
<feature type="compositionally biased region" description="Polar residues" evidence="6">
    <location>
        <begin position="84"/>
        <end position="97"/>
    </location>
</feature>
<dbReference type="InParanoid" id="G8Y2R3"/>
<protein>
    <recommendedName>
        <fullName evidence="3">Pre-mRNA-splicing factor CWC15</fullName>
    </recommendedName>
</protein>
<feature type="region of interest" description="Disordered" evidence="6">
    <location>
        <begin position="67"/>
        <end position="207"/>
    </location>
</feature>
<feature type="compositionally biased region" description="Basic and acidic residues" evidence="6">
    <location>
        <begin position="152"/>
        <end position="167"/>
    </location>
</feature>
<dbReference type="FunCoup" id="G8Y2R3">
    <property type="interactions" value="241"/>
</dbReference>
<keyword evidence="4" id="KW-0507">mRNA processing</keyword>
<dbReference type="OMA" id="YRYARIS"/>
<dbReference type="EMBL" id="FO082047">
    <property type="protein sequence ID" value="CCE86074.1"/>
    <property type="molecule type" value="Genomic_DNA"/>
</dbReference>
<sequence>MTTNHRPTLESKKGRNNTIQDSIKHARSLPQNTRLKFRSDVRKPILSHSKGNKAVRELKEELLLSEIATSEDKRNKDIADKEASISNAALLTGVTGQKENEEHASDDQNTKGDESQPESKESSSSSEEEEETDDEDELIMLELAKIKKERALKRETDSAAKEKDDVSQKNPLLNIDKNRGTGAPKVSSWRKTTTFRNEKSERNEEDYTNDTLKSGFHQKFLSKYIQ</sequence>
<evidence type="ECO:0000313" key="8">
    <source>
        <dbReference type="Proteomes" id="UP000005222"/>
    </source>
</evidence>
<dbReference type="STRING" id="559304.G8Y2R3"/>
<dbReference type="GO" id="GO:0003723">
    <property type="term" value="F:RNA binding"/>
    <property type="evidence" value="ECO:0007669"/>
    <property type="project" value="TreeGrafter"/>
</dbReference>
<dbReference type="GO" id="GO:0071013">
    <property type="term" value="C:catalytic step 2 spliceosome"/>
    <property type="evidence" value="ECO:0007669"/>
    <property type="project" value="TreeGrafter"/>
</dbReference>
<feature type="compositionally biased region" description="Acidic residues" evidence="6">
    <location>
        <begin position="126"/>
        <end position="139"/>
    </location>
</feature>
<dbReference type="Proteomes" id="UP000005222">
    <property type="component" value="Chromosome M"/>
</dbReference>
<evidence type="ECO:0000256" key="6">
    <source>
        <dbReference type="SAM" id="MobiDB-lite"/>
    </source>
</evidence>
<organism evidence="7 8">
    <name type="scientific">Pichia sorbitophila (strain ATCC MYA-4447 / BCRC 22081 / CBS 7064 / NBRC 10061 / NRRL Y-12695)</name>
    <name type="common">Hybrid yeast</name>
    <dbReference type="NCBI Taxonomy" id="559304"/>
    <lineage>
        <taxon>Eukaryota</taxon>
        <taxon>Fungi</taxon>
        <taxon>Dikarya</taxon>
        <taxon>Ascomycota</taxon>
        <taxon>Saccharomycotina</taxon>
        <taxon>Pichiomycetes</taxon>
        <taxon>Debaryomycetaceae</taxon>
        <taxon>Millerozyma</taxon>
    </lineage>
</organism>
<comment type="function">
    <text evidence="1">Involved in pre-mRNA splicing.</text>
</comment>
<accession>G8Y2R3</accession>
<dbReference type="GO" id="GO:0045292">
    <property type="term" value="P:mRNA cis splicing, via spliceosome"/>
    <property type="evidence" value="ECO:0007669"/>
    <property type="project" value="TreeGrafter"/>
</dbReference>
<dbReference type="AlphaFoldDB" id="G8Y2R3"/>
<evidence type="ECO:0000256" key="5">
    <source>
        <dbReference type="ARBA" id="ARBA00023187"/>
    </source>
</evidence>
<dbReference type="eggNOG" id="KOG3228">
    <property type="taxonomic scope" value="Eukaryota"/>
</dbReference>
<dbReference type="PANTHER" id="PTHR12718">
    <property type="entry name" value="CELL CYCLE CONTROL PROTEIN CWF15"/>
    <property type="match status" value="1"/>
</dbReference>
<evidence type="ECO:0000313" key="7">
    <source>
        <dbReference type="EMBL" id="CCE86074.1"/>
    </source>
</evidence>
<dbReference type="PANTHER" id="PTHR12718:SF2">
    <property type="entry name" value="SPLICEOSOME-ASSOCIATED PROTEIN CWC15 HOMOLOG"/>
    <property type="match status" value="1"/>
</dbReference>
<feature type="compositionally biased region" description="Basic and acidic residues" evidence="6">
    <location>
        <begin position="70"/>
        <end position="83"/>
    </location>
</feature>
<evidence type="ECO:0000256" key="3">
    <source>
        <dbReference type="ARBA" id="ARBA00020693"/>
    </source>
</evidence>
<name>G8Y2R3_PICSO</name>
<dbReference type="Pfam" id="PF04889">
    <property type="entry name" value="Cwf_Cwc_15"/>
    <property type="match status" value="1"/>
</dbReference>
<gene>
    <name evidence="7" type="primary">Piso0_005723</name>
    <name evidence="7" type="ORF">GNLVRS01_PISO0M20934g</name>
</gene>